<sequence>MSPNRLIHPATARRRRFEIMDGSPVRNETIPVRLFLNSYRLTPTYHDTDKQFSVRYFLNLVLLDQEERRYFKQQEITLWRSLPQDAVVPEATRLAATNHYLAPSGSS</sequence>
<keyword evidence="3" id="KW-1185">Reference proteome</keyword>
<dbReference type="Proteomes" id="UP000030693">
    <property type="component" value="Unassembled WGS sequence"/>
</dbReference>
<dbReference type="GO" id="GO:0006886">
    <property type="term" value="P:intracellular protein transport"/>
    <property type="evidence" value="ECO:0007669"/>
    <property type="project" value="InterPro"/>
</dbReference>
<dbReference type="PANTHER" id="PTHR12233">
    <property type="entry name" value="VACUOLAR PROTEIN SORTING 26 RELATED"/>
    <property type="match status" value="1"/>
</dbReference>
<evidence type="ECO:0000313" key="2">
    <source>
        <dbReference type="EMBL" id="KCV67266.1"/>
    </source>
</evidence>
<dbReference type="STRING" id="691883.A0A058YZG3"/>
<dbReference type="InterPro" id="IPR028934">
    <property type="entry name" value="Vps26-related"/>
</dbReference>
<dbReference type="eggNOG" id="KOG3063">
    <property type="taxonomic scope" value="Eukaryota"/>
</dbReference>
<protein>
    <recommendedName>
        <fullName evidence="4">Vacuolar protein sorting-associated protein 26</fullName>
    </recommendedName>
</protein>
<gene>
    <name evidence="2" type="ORF">H696_06313</name>
</gene>
<dbReference type="RefSeq" id="XP_009498330.1">
    <property type="nucleotide sequence ID" value="XM_009500055.1"/>
</dbReference>
<proteinExistence type="inferred from homology"/>
<evidence type="ECO:0000313" key="3">
    <source>
        <dbReference type="Proteomes" id="UP000030693"/>
    </source>
</evidence>
<dbReference type="AlphaFoldDB" id="A0A058YZG3"/>
<evidence type="ECO:0000256" key="1">
    <source>
        <dbReference type="ARBA" id="ARBA00009100"/>
    </source>
</evidence>
<accession>A0A058YZG3</accession>
<organism evidence="2">
    <name type="scientific">Fonticula alba</name>
    <name type="common">Slime mold</name>
    <dbReference type="NCBI Taxonomy" id="691883"/>
    <lineage>
        <taxon>Eukaryota</taxon>
        <taxon>Rotosphaerida</taxon>
        <taxon>Fonticulaceae</taxon>
        <taxon>Fonticula</taxon>
    </lineage>
</organism>
<dbReference type="InterPro" id="IPR014752">
    <property type="entry name" value="Arrestin-like_C"/>
</dbReference>
<dbReference type="Pfam" id="PF03643">
    <property type="entry name" value="Vps26"/>
    <property type="match status" value="1"/>
</dbReference>
<reference evidence="2" key="1">
    <citation type="submission" date="2013-04" db="EMBL/GenBank/DDBJ databases">
        <title>The Genome Sequence of Fonticula alba ATCC 38817.</title>
        <authorList>
            <consortium name="The Broad Institute Genomics Platform"/>
            <person name="Russ C."/>
            <person name="Cuomo C."/>
            <person name="Burger G."/>
            <person name="Gray M.W."/>
            <person name="Holland P.W.H."/>
            <person name="King N."/>
            <person name="Lang F.B.F."/>
            <person name="Roger A.J."/>
            <person name="Ruiz-Trillo I."/>
            <person name="Brown M."/>
            <person name="Walker B."/>
            <person name="Young S."/>
            <person name="Zeng Q."/>
            <person name="Gargeya S."/>
            <person name="Fitzgerald M."/>
            <person name="Haas B."/>
            <person name="Abouelleil A."/>
            <person name="Allen A.W."/>
            <person name="Alvarado L."/>
            <person name="Arachchi H.M."/>
            <person name="Berlin A.M."/>
            <person name="Chapman S.B."/>
            <person name="Gainer-Dewar J."/>
            <person name="Goldberg J."/>
            <person name="Griggs A."/>
            <person name="Gujja S."/>
            <person name="Hansen M."/>
            <person name="Howarth C."/>
            <person name="Imamovic A."/>
            <person name="Ireland A."/>
            <person name="Larimer J."/>
            <person name="McCowan C."/>
            <person name="Murphy C."/>
            <person name="Pearson M."/>
            <person name="Poon T.W."/>
            <person name="Priest M."/>
            <person name="Roberts A."/>
            <person name="Saif S."/>
            <person name="Shea T."/>
            <person name="Sisk P."/>
            <person name="Sykes S."/>
            <person name="Wortman J."/>
            <person name="Nusbaum C."/>
            <person name="Birren B."/>
        </authorList>
    </citation>
    <scope>NUCLEOTIDE SEQUENCE [LARGE SCALE GENOMIC DNA]</scope>
    <source>
        <strain evidence="2">ATCC 38817</strain>
    </source>
</reference>
<evidence type="ECO:0008006" key="4">
    <source>
        <dbReference type="Google" id="ProtNLM"/>
    </source>
</evidence>
<comment type="similarity">
    <text evidence="1">Belongs to the VPS26 family.</text>
</comment>
<dbReference type="EMBL" id="KB932260">
    <property type="protein sequence ID" value="KCV67266.1"/>
    <property type="molecule type" value="Genomic_DNA"/>
</dbReference>
<dbReference type="GeneID" id="20531038"/>
<name>A0A058YZG3_FONAL</name>
<dbReference type="OrthoDB" id="3821113at2759"/>
<dbReference type="Gene3D" id="2.60.40.640">
    <property type="match status" value="1"/>
</dbReference>